<dbReference type="RefSeq" id="WP_265618796.1">
    <property type="nucleotide sequence ID" value="NZ_JAPFRD010000013.1"/>
</dbReference>
<evidence type="ECO:0000256" key="4">
    <source>
        <dbReference type="ARBA" id="ARBA00022475"/>
    </source>
</evidence>
<evidence type="ECO:0000313" key="13">
    <source>
        <dbReference type="Proteomes" id="UP001142810"/>
    </source>
</evidence>
<evidence type="ECO:0000259" key="11">
    <source>
        <dbReference type="Pfam" id="PF07219"/>
    </source>
</evidence>
<evidence type="ECO:0000256" key="7">
    <source>
        <dbReference type="ARBA" id="ARBA00022989"/>
    </source>
</evidence>
<feature type="domain" description="HemY N-terminal" evidence="11">
    <location>
        <begin position="29"/>
        <end position="132"/>
    </location>
</feature>
<evidence type="ECO:0000256" key="3">
    <source>
        <dbReference type="ARBA" id="ARBA00004744"/>
    </source>
</evidence>
<dbReference type="NCBIfam" id="TIGR00540">
    <property type="entry name" value="TPR_hemY_coli"/>
    <property type="match status" value="1"/>
</dbReference>
<evidence type="ECO:0000256" key="6">
    <source>
        <dbReference type="ARBA" id="ARBA00022692"/>
    </source>
</evidence>
<dbReference type="EMBL" id="JAPFRD010000013">
    <property type="protein sequence ID" value="MCW8109914.1"/>
    <property type="molecule type" value="Genomic_DNA"/>
</dbReference>
<comment type="pathway">
    <text evidence="3">Porphyrin-containing compound metabolism; protoheme biosynthesis.</text>
</comment>
<evidence type="ECO:0000313" key="12">
    <source>
        <dbReference type="EMBL" id="MCW8109914.1"/>
    </source>
</evidence>
<dbReference type="InterPro" id="IPR010817">
    <property type="entry name" value="HemY_N"/>
</dbReference>
<reference evidence="12" key="1">
    <citation type="submission" date="2022-11" db="EMBL/GenBank/DDBJ databases">
        <title>Alteromonas sp. nov., isolated from sea water of the Qingdao.</title>
        <authorList>
            <person name="Wang Q."/>
        </authorList>
    </citation>
    <scope>NUCLEOTIDE SEQUENCE</scope>
    <source>
        <strain evidence="12">ASW11-7</strain>
    </source>
</reference>
<keyword evidence="6 10" id="KW-0812">Transmembrane</keyword>
<comment type="caution">
    <text evidence="12">The sequence shown here is derived from an EMBL/GenBank/DDBJ whole genome shotgun (WGS) entry which is preliminary data.</text>
</comment>
<proteinExistence type="predicted"/>
<dbReference type="Proteomes" id="UP001142810">
    <property type="component" value="Unassembled WGS sequence"/>
</dbReference>
<feature type="transmembrane region" description="Helical" evidence="10">
    <location>
        <begin position="42"/>
        <end position="65"/>
    </location>
</feature>
<evidence type="ECO:0000256" key="10">
    <source>
        <dbReference type="SAM" id="Phobius"/>
    </source>
</evidence>
<keyword evidence="4" id="KW-1003">Cell membrane</keyword>
<dbReference type="InterPro" id="IPR005254">
    <property type="entry name" value="Heme_biosyn_assoc_TPR_pro"/>
</dbReference>
<evidence type="ECO:0000256" key="5">
    <source>
        <dbReference type="ARBA" id="ARBA00022519"/>
    </source>
</evidence>
<dbReference type="InterPro" id="IPR011990">
    <property type="entry name" value="TPR-like_helical_dom_sf"/>
</dbReference>
<comment type="function">
    <text evidence="1">Involved in a late step of protoheme IX synthesis.</text>
</comment>
<accession>A0ABT3PAV9</accession>
<dbReference type="Gene3D" id="1.25.40.10">
    <property type="entry name" value="Tetratricopeptide repeat domain"/>
    <property type="match status" value="1"/>
</dbReference>
<comment type="subcellular location">
    <subcellularLocation>
        <location evidence="2">Cell inner membrane</location>
        <topology evidence="2">Multi-pass membrane protein</topology>
    </subcellularLocation>
</comment>
<evidence type="ECO:0000256" key="1">
    <source>
        <dbReference type="ARBA" id="ARBA00002962"/>
    </source>
</evidence>
<protein>
    <submittedName>
        <fullName evidence="12">Heme biosynthesis protein</fullName>
    </submittedName>
</protein>
<evidence type="ECO:0000256" key="2">
    <source>
        <dbReference type="ARBA" id="ARBA00004429"/>
    </source>
</evidence>
<keyword evidence="8 10" id="KW-0472">Membrane</keyword>
<dbReference type="Pfam" id="PF07219">
    <property type="entry name" value="HemY_N"/>
    <property type="match status" value="1"/>
</dbReference>
<evidence type="ECO:0000256" key="8">
    <source>
        <dbReference type="ARBA" id="ARBA00023136"/>
    </source>
</evidence>
<gene>
    <name evidence="12" type="ORF">OPS25_15510</name>
</gene>
<organism evidence="12 13">
    <name type="scientific">Alteromonas aquimaris</name>
    <dbReference type="NCBI Taxonomy" id="2998417"/>
    <lineage>
        <taxon>Bacteria</taxon>
        <taxon>Pseudomonadati</taxon>
        <taxon>Pseudomonadota</taxon>
        <taxon>Gammaproteobacteria</taxon>
        <taxon>Alteromonadales</taxon>
        <taxon>Alteromonadaceae</taxon>
        <taxon>Alteromonas/Salinimonas group</taxon>
        <taxon>Alteromonas</taxon>
    </lineage>
</organism>
<name>A0ABT3PAV9_9ALTE</name>
<keyword evidence="7 10" id="KW-1133">Transmembrane helix</keyword>
<dbReference type="SUPFAM" id="SSF81901">
    <property type="entry name" value="HCP-like"/>
    <property type="match status" value="1"/>
</dbReference>
<keyword evidence="13" id="KW-1185">Reference proteome</keyword>
<keyword evidence="5" id="KW-0997">Cell inner membrane</keyword>
<keyword evidence="9" id="KW-0627">Porphyrin biosynthesis</keyword>
<evidence type="ECO:0000256" key="9">
    <source>
        <dbReference type="ARBA" id="ARBA00023244"/>
    </source>
</evidence>
<sequence>MKWLIIAGVSICLLLAAMIVAPEVIGDKGYVLIAMGTLTVEMTVISLCISLIVAAVLLYILRYLFNRIWSVLRGSHHWFGSWGRRKRQRAFYRGFHALAEGELKEAKASFNNTTEGDFDGVNYLAAAQVARHLDEKERMRGLLEQASEYRHARLAAELVLTRLDLEEGKDESALKRLEGLEPKHAKHPQVIKLKTEALARLGHWQELQTQLPHWKPVLKDDYVVWAQQIAKGKFAEIASKHGATELKSHWETLPRKLRNDDAYRCAYVRQLLEQGMHQDAQARLVEWQQKGPNKFLFPLMKELYLPNPSASVKLLEEWIKQDDTNASYYSTLGHIAYNAGDDVLAEKALMKSVKLSENKEDLLMLAKISERRDDKVQALSLYKQSFSVN</sequence>